<evidence type="ECO:0000313" key="2">
    <source>
        <dbReference type="EMBL" id="PZQ79299.1"/>
    </source>
</evidence>
<evidence type="ECO:0000313" key="3">
    <source>
        <dbReference type="Proteomes" id="UP000248887"/>
    </source>
</evidence>
<name>A0A2W5QSF4_ANCNO</name>
<comment type="caution">
    <text evidence="2">The sequence shown here is derived from an EMBL/GenBank/DDBJ whole genome shotgun (WGS) entry which is preliminary data.</text>
</comment>
<dbReference type="EMBL" id="QFQD01000094">
    <property type="protein sequence ID" value="PZQ79299.1"/>
    <property type="molecule type" value="Genomic_DNA"/>
</dbReference>
<gene>
    <name evidence="2" type="ORF">DI549_20560</name>
</gene>
<sequence length="252" mass="28927">MDMARAGRPRKPGKRKPCGRRSDSVVNAEAKRNDPRSVVFEQPHRRWLADAQRRDQQAESEIGRLHLSGRISEAQYWAADRFRSIVAQFRLVMATPMQTCTALGHVVANPVDEDAWRRGESGTAERPESDEEMSERVLRQHSAVLDVLRDMDDGKEVSRALEDIIIYDKPCSMRSLLVTRQGARTGVAMPERIIRNGELTLLRRGLTVLCRLWHMEDDATGQKRPVRVLGTQQERQAWERAEKEVHFVYTDD</sequence>
<organism evidence="2 3">
    <name type="scientific">Ancylobacter novellus</name>
    <name type="common">Thiobacillus novellus</name>
    <dbReference type="NCBI Taxonomy" id="921"/>
    <lineage>
        <taxon>Bacteria</taxon>
        <taxon>Pseudomonadati</taxon>
        <taxon>Pseudomonadota</taxon>
        <taxon>Alphaproteobacteria</taxon>
        <taxon>Hyphomicrobiales</taxon>
        <taxon>Xanthobacteraceae</taxon>
        <taxon>Ancylobacter</taxon>
    </lineage>
</organism>
<dbReference type="Proteomes" id="UP000248887">
    <property type="component" value="Unassembled WGS sequence"/>
</dbReference>
<reference evidence="2 3" key="1">
    <citation type="submission" date="2017-08" db="EMBL/GenBank/DDBJ databases">
        <title>Infants hospitalized years apart are colonized by the same room-sourced microbial strains.</title>
        <authorList>
            <person name="Brooks B."/>
            <person name="Olm M.R."/>
            <person name="Firek B.A."/>
            <person name="Baker R."/>
            <person name="Thomas B.C."/>
            <person name="Morowitz M.J."/>
            <person name="Banfield J.F."/>
        </authorList>
    </citation>
    <scope>NUCLEOTIDE SEQUENCE [LARGE SCALE GENOMIC DNA]</scope>
    <source>
        <strain evidence="2">S2_005_001_R2_27</strain>
    </source>
</reference>
<feature type="compositionally biased region" description="Basic and acidic residues" evidence="1">
    <location>
        <begin position="114"/>
        <end position="127"/>
    </location>
</feature>
<proteinExistence type="predicted"/>
<feature type="region of interest" description="Disordered" evidence="1">
    <location>
        <begin position="114"/>
        <end position="135"/>
    </location>
</feature>
<accession>A0A2W5QSF4</accession>
<dbReference type="AlphaFoldDB" id="A0A2W5QSF4"/>
<feature type="region of interest" description="Disordered" evidence="1">
    <location>
        <begin position="1"/>
        <end position="37"/>
    </location>
</feature>
<protein>
    <submittedName>
        <fullName evidence="2">Uncharacterized protein</fullName>
    </submittedName>
</protein>
<evidence type="ECO:0000256" key="1">
    <source>
        <dbReference type="SAM" id="MobiDB-lite"/>
    </source>
</evidence>
<feature type="compositionally biased region" description="Basic residues" evidence="1">
    <location>
        <begin position="7"/>
        <end position="19"/>
    </location>
</feature>